<dbReference type="Proteomes" id="UP000234789">
    <property type="component" value="Unassembled WGS sequence"/>
</dbReference>
<evidence type="ECO:0000313" key="4">
    <source>
        <dbReference type="Proteomes" id="UP000234789"/>
    </source>
</evidence>
<proteinExistence type="predicted"/>
<comment type="caution">
    <text evidence="3">The sequence shown here is derived from an EMBL/GenBank/DDBJ whole genome shotgun (WGS) entry which is preliminary data.</text>
</comment>
<dbReference type="Gene3D" id="3.40.50.1400">
    <property type="match status" value="2"/>
</dbReference>
<dbReference type="RefSeq" id="WP_043111217.1">
    <property type="nucleotide sequence ID" value="NZ_BIMM01000003.1"/>
</dbReference>
<dbReference type="GO" id="GO:0016829">
    <property type="term" value="F:lyase activity"/>
    <property type="evidence" value="ECO:0007669"/>
    <property type="project" value="UniProtKB-KW"/>
</dbReference>
<reference evidence="3 4" key="1">
    <citation type="submission" date="2017-05" db="EMBL/GenBank/DDBJ databases">
        <title>Functional genome analysis of Paenibacillus pasadenensis strain R16: insights on endophytic life style and antifungal activity.</title>
        <authorList>
            <person name="Passera A."/>
            <person name="Marcolungo L."/>
            <person name="Casati P."/>
            <person name="Brasca M."/>
            <person name="Quaglino F."/>
            <person name="Delledonne M."/>
        </authorList>
    </citation>
    <scope>NUCLEOTIDE SEQUENCE [LARGE SCALE GENOMIC DNA]</scope>
    <source>
        <strain evidence="3 4">R16</strain>
    </source>
</reference>
<dbReference type="SUPFAM" id="SSF53800">
    <property type="entry name" value="Chelatase"/>
    <property type="match status" value="1"/>
</dbReference>
<evidence type="ECO:0000256" key="1">
    <source>
        <dbReference type="ARBA" id="ARBA00022723"/>
    </source>
</evidence>
<dbReference type="InterPro" id="IPR002762">
    <property type="entry name" value="CbiX-like"/>
</dbReference>
<organism evidence="3 4">
    <name type="scientific">Paenibacillus pasadenensis</name>
    <dbReference type="NCBI Taxonomy" id="217090"/>
    <lineage>
        <taxon>Bacteria</taxon>
        <taxon>Bacillati</taxon>
        <taxon>Bacillota</taxon>
        <taxon>Bacilli</taxon>
        <taxon>Bacillales</taxon>
        <taxon>Paenibacillaceae</taxon>
        <taxon>Paenibacillus</taxon>
    </lineage>
</organism>
<evidence type="ECO:0008006" key="5">
    <source>
        <dbReference type="Google" id="ProtNLM"/>
    </source>
</evidence>
<dbReference type="Pfam" id="PF01903">
    <property type="entry name" value="CbiX"/>
    <property type="match status" value="2"/>
</dbReference>
<evidence type="ECO:0000313" key="3">
    <source>
        <dbReference type="EMBL" id="PLT47654.1"/>
    </source>
</evidence>
<protein>
    <recommendedName>
        <fullName evidence="5">Sirohydrochlorin cobaltochelatase</fullName>
    </recommendedName>
</protein>
<dbReference type="PANTHER" id="PTHR33542:SF3">
    <property type="entry name" value="SIROHYDROCHLORIN FERROCHELATASE, CHLOROPLASTIC"/>
    <property type="match status" value="1"/>
</dbReference>
<dbReference type="InterPro" id="IPR050963">
    <property type="entry name" value="Sirohydro_Cobaltochel/CbiX"/>
</dbReference>
<accession>A0A2N5NBF8</accession>
<dbReference type="OrthoDB" id="1489951at2"/>
<dbReference type="GO" id="GO:0046872">
    <property type="term" value="F:metal ion binding"/>
    <property type="evidence" value="ECO:0007669"/>
    <property type="project" value="UniProtKB-KW"/>
</dbReference>
<keyword evidence="2" id="KW-0456">Lyase</keyword>
<keyword evidence="4" id="KW-1185">Reference proteome</keyword>
<keyword evidence="1" id="KW-0479">Metal-binding</keyword>
<dbReference type="EMBL" id="NFEZ01000003">
    <property type="protein sequence ID" value="PLT47654.1"/>
    <property type="molecule type" value="Genomic_DNA"/>
</dbReference>
<evidence type="ECO:0000256" key="2">
    <source>
        <dbReference type="ARBA" id="ARBA00023239"/>
    </source>
</evidence>
<dbReference type="PANTHER" id="PTHR33542">
    <property type="entry name" value="SIROHYDROCHLORIN FERROCHELATASE, CHLOROPLASTIC"/>
    <property type="match status" value="1"/>
</dbReference>
<gene>
    <name evidence="3" type="ORF">B8V81_1878</name>
</gene>
<sequence length="270" mass="29723">MDREPLRPGILVISHGSRDPGWVALVDEAVAAAAQTITQATGPVPVLSSFLEIVDGRLIQDGIDELLALGVSDLFVLPLFVSSGSTHVDDIMQAFGQPPAGLREGELEPLRTGGARIHPGVPINDEPEIAELLLRQARELSRDPFREALLVVGHGSIEPVFHERWRSSLQRLGERLREGGGFARAETAMLLPDEAADRLREMRSRRPEETVIVVPAFLSQGFFTSTVIPSRLGELEYEYDGRAMLPDAAVPRWLARQALQWMQRMRQAGG</sequence>
<dbReference type="AlphaFoldDB" id="A0A2N5NBF8"/>
<name>A0A2N5NBF8_9BACL</name>